<evidence type="ECO:0000313" key="3">
    <source>
        <dbReference type="Proteomes" id="UP000765509"/>
    </source>
</evidence>
<gene>
    <name evidence="2" type="ORF">O181_011947</name>
</gene>
<dbReference type="Pfam" id="PF07727">
    <property type="entry name" value="RVT_2"/>
    <property type="match status" value="1"/>
</dbReference>
<dbReference type="EMBL" id="AVOT02003015">
    <property type="protein sequence ID" value="MBW0472232.1"/>
    <property type="molecule type" value="Genomic_DNA"/>
</dbReference>
<accession>A0A9Q3BWP9</accession>
<dbReference type="OrthoDB" id="7691805at2759"/>
<organism evidence="2 3">
    <name type="scientific">Austropuccinia psidii MF-1</name>
    <dbReference type="NCBI Taxonomy" id="1389203"/>
    <lineage>
        <taxon>Eukaryota</taxon>
        <taxon>Fungi</taxon>
        <taxon>Dikarya</taxon>
        <taxon>Basidiomycota</taxon>
        <taxon>Pucciniomycotina</taxon>
        <taxon>Pucciniomycetes</taxon>
        <taxon>Pucciniales</taxon>
        <taxon>Sphaerophragmiaceae</taxon>
        <taxon>Austropuccinia</taxon>
    </lineage>
</organism>
<protein>
    <recommendedName>
        <fullName evidence="1">Reverse transcriptase Ty1/copia-type domain-containing protein</fullName>
    </recommendedName>
</protein>
<feature type="domain" description="Reverse transcriptase Ty1/copia-type" evidence="1">
    <location>
        <begin position="54"/>
        <end position="142"/>
    </location>
</feature>
<evidence type="ECO:0000259" key="1">
    <source>
        <dbReference type="Pfam" id="PF07727"/>
    </source>
</evidence>
<proteinExistence type="predicted"/>
<dbReference type="InterPro" id="IPR013103">
    <property type="entry name" value="RVT_2"/>
</dbReference>
<evidence type="ECO:0000313" key="2">
    <source>
        <dbReference type="EMBL" id="MBW0472232.1"/>
    </source>
</evidence>
<name>A0A9Q3BWP9_9BASI</name>
<sequence length="269" mass="30242">MVKELNGQDKSIELFSATASLRSDSPRNFVKAMKDENRNAWKAAMDTELASLEMMKAWVVVQGYCQIQGPNFDKNFAPMPKFASLRSLFAIASENGWEVQTFNMTTAYLHSSIKEDIFVKPPPGLFIPSGTVLQLNKASREMLVASSQGNIRQTGFPSNRFESSQPALIRKLFSLNPSKITAEQPLPIMDLSSEKATRIDKEYLSQIGMLLYIAQATRPDIMFLVNLLARFSMNTTPKHWAALDHLIPYMRGSTDRALVIQLEGWDKSL</sequence>
<comment type="caution">
    <text evidence="2">The sequence shown here is derived from an EMBL/GenBank/DDBJ whole genome shotgun (WGS) entry which is preliminary data.</text>
</comment>
<dbReference type="AlphaFoldDB" id="A0A9Q3BWP9"/>
<dbReference type="Proteomes" id="UP000765509">
    <property type="component" value="Unassembled WGS sequence"/>
</dbReference>
<keyword evidence="3" id="KW-1185">Reference proteome</keyword>
<reference evidence="2" key="1">
    <citation type="submission" date="2021-03" db="EMBL/GenBank/DDBJ databases">
        <title>Draft genome sequence of rust myrtle Austropuccinia psidii MF-1, a brazilian biotype.</title>
        <authorList>
            <person name="Quecine M.C."/>
            <person name="Pachon D.M.R."/>
            <person name="Bonatelli M.L."/>
            <person name="Correr F.H."/>
            <person name="Franceschini L.M."/>
            <person name="Leite T.F."/>
            <person name="Margarido G.R.A."/>
            <person name="Almeida C.A."/>
            <person name="Ferrarezi J.A."/>
            <person name="Labate C.A."/>
        </authorList>
    </citation>
    <scope>NUCLEOTIDE SEQUENCE</scope>
    <source>
        <strain evidence="2">MF-1</strain>
    </source>
</reference>